<comment type="caution">
    <text evidence="1">The sequence shown here is derived from an EMBL/GenBank/DDBJ whole genome shotgun (WGS) entry which is preliminary data.</text>
</comment>
<dbReference type="EMBL" id="JAQIZT010000009">
    <property type="protein sequence ID" value="KAJ6985495.1"/>
    <property type="molecule type" value="Genomic_DNA"/>
</dbReference>
<dbReference type="AlphaFoldDB" id="A0AAD6MHH2"/>
<protein>
    <submittedName>
        <fullName evidence="1">Uncharacterized protein</fullName>
    </submittedName>
</protein>
<evidence type="ECO:0000313" key="1">
    <source>
        <dbReference type="EMBL" id="KAJ6985495.1"/>
    </source>
</evidence>
<accession>A0AAD6MHH2</accession>
<name>A0AAD6MHH2_9ROSI</name>
<sequence>MDGAGCYWLHYDKSRLDTTGPSHQNHN</sequence>
<organism evidence="1 2">
    <name type="scientific">Populus alba x Populus x berolinensis</name>
    <dbReference type="NCBI Taxonomy" id="444605"/>
    <lineage>
        <taxon>Eukaryota</taxon>
        <taxon>Viridiplantae</taxon>
        <taxon>Streptophyta</taxon>
        <taxon>Embryophyta</taxon>
        <taxon>Tracheophyta</taxon>
        <taxon>Spermatophyta</taxon>
        <taxon>Magnoliopsida</taxon>
        <taxon>eudicotyledons</taxon>
        <taxon>Gunneridae</taxon>
        <taxon>Pentapetalae</taxon>
        <taxon>rosids</taxon>
        <taxon>fabids</taxon>
        <taxon>Malpighiales</taxon>
        <taxon>Salicaceae</taxon>
        <taxon>Saliceae</taxon>
        <taxon>Populus</taxon>
    </lineage>
</organism>
<proteinExistence type="predicted"/>
<gene>
    <name evidence="1" type="ORF">NC653_023442</name>
</gene>
<evidence type="ECO:0000313" key="2">
    <source>
        <dbReference type="Proteomes" id="UP001164929"/>
    </source>
</evidence>
<keyword evidence="2" id="KW-1185">Reference proteome</keyword>
<reference evidence="1" key="1">
    <citation type="journal article" date="2023" name="Mol. Ecol. Resour.">
        <title>Chromosome-level genome assembly of a triploid poplar Populus alba 'Berolinensis'.</title>
        <authorList>
            <person name="Chen S."/>
            <person name="Yu Y."/>
            <person name="Wang X."/>
            <person name="Wang S."/>
            <person name="Zhang T."/>
            <person name="Zhou Y."/>
            <person name="He R."/>
            <person name="Meng N."/>
            <person name="Wang Y."/>
            <person name="Liu W."/>
            <person name="Liu Z."/>
            <person name="Liu J."/>
            <person name="Guo Q."/>
            <person name="Huang H."/>
            <person name="Sederoff R.R."/>
            <person name="Wang G."/>
            <person name="Qu G."/>
            <person name="Chen S."/>
        </authorList>
    </citation>
    <scope>NUCLEOTIDE SEQUENCE</scope>
    <source>
        <strain evidence="1">SC-2020</strain>
    </source>
</reference>
<dbReference type="Proteomes" id="UP001164929">
    <property type="component" value="Chromosome 9"/>
</dbReference>